<dbReference type="GO" id="GO:0005826">
    <property type="term" value="C:actomyosin contractile ring"/>
    <property type="evidence" value="ECO:0007669"/>
    <property type="project" value="TreeGrafter"/>
</dbReference>
<feature type="compositionally biased region" description="Polar residues" evidence="3">
    <location>
        <begin position="282"/>
        <end position="299"/>
    </location>
</feature>
<dbReference type="PANTHER" id="PTHR21601">
    <property type="entry name" value="SPA2 PROTEIN"/>
    <property type="match status" value="1"/>
</dbReference>
<dbReference type="AlphaFoldDB" id="A0A0H2REM0"/>
<feature type="compositionally biased region" description="Polar residues" evidence="3">
    <location>
        <begin position="779"/>
        <end position="792"/>
    </location>
</feature>
<dbReference type="Proteomes" id="UP000053477">
    <property type="component" value="Unassembled WGS sequence"/>
</dbReference>
<dbReference type="InterPro" id="IPR039892">
    <property type="entry name" value="Spa2/Sph1"/>
</dbReference>
<evidence type="ECO:0000313" key="5">
    <source>
        <dbReference type="EMBL" id="KLO10315.1"/>
    </source>
</evidence>
<accession>A0A0H2REM0</accession>
<dbReference type="Pfam" id="PF23742">
    <property type="entry name" value="VBS_C3G9"/>
    <property type="match status" value="1"/>
</dbReference>
<feature type="compositionally biased region" description="Basic and acidic residues" evidence="3">
    <location>
        <begin position="151"/>
        <end position="160"/>
    </location>
</feature>
<dbReference type="Pfam" id="PF12205">
    <property type="entry name" value="GIT1_C"/>
    <property type="match status" value="1"/>
</dbReference>
<feature type="compositionally biased region" description="Acidic residues" evidence="3">
    <location>
        <begin position="380"/>
        <end position="390"/>
    </location>
</feature>
<feature type="compositionally biased region" description="Polar residues" evidence="3">
    <location>
        <begin position="181"/>
        <end position="198"/>
    </location>
</feature>
<evidence type="ECO:0000256" key="2">
    <source>
        <dbReference type="SAM" id="Coils"/>
    </source>
</evidence>
<dbReference type="SMART" id="SM00555">
    <property type="entry name" value="GIT"/>
    <property type="match status" value="2"/>
</dbReference>
<keyword evidence="2" id="KW-0175">Coiled coil</keyword>
<name>A0A0H2REM0_9AGAM</name>
<evidence type="ECO:0000313" key="6">
    <source>
        <dbReference type="Proteomes" id="UP000053477"/>
    </source>
</evidence>
<organism evidence="5 6">
    <name type="scientific">Schizopora paradoxa</name>
    <dbReference type="NCBI Taxonomy" id="27342"/>
    <lineage>
        <taxon>Eukaryota</taxon>
        <taxon>Fungi</taxon>
        <taxon>Dikarya</taxon>
        <taxon>Basidiomycota</taxon>
        <taxon>Agaricomycotina</taxon>
        <taxon>Agaricomycetes</taxon>
        <taxon>Hymenochaetales</taxon>
        <taxon>Schizoporaceae</taxon>
        <taxon>Schizopora</taxon>
    </lineage>
</organism>
<dbReference type="OrthoDB" id="5588096at2759"/>
<dbReference type="GO" id="GO:0005078">
    <property type="term" value="F:MAP-kinase scaffold activity"/>
    <property type="evidence" value="ECO:0007669"/>
    <property type="project" value="TreeGrafter"/>
</dbReference>
<proteinExistence type="predicted"/>
<dbReference type="PANTHER" id="PTHR21601:SF0">
    <property type="entry name" value="PROTEIN SPA2-RELATED"/>
    <property type="match status" value="1"/>
</dbReference>
<dbReference type="InterPro" id="IPR056439">
    <property type="entry name" value="VBS_C3G9"/>
</dbReference>
<dbReference type="EMBL" id="KQ086029">
    <property type="protein sequence ID" value="KLO10315.1"/>
    <property type="molecule type" value="Genomic_DNA"/>
</dbReference>
<dbReference type="InParanoid" id="A0A0H2REM0"/>
<gene>
    <name evidence="5" type="ORF">SCHPADRAFT_906964</name>
</gene>
<feature type="compositionally biased region" description="Basic and acidic residues" evidence="3">
    <location>
        <begin position="268"/>
        <end position="281"/>
    </location>
</feature>
<evidence type="ECO:0000259" key="4">
    <source>
        <dbReference type="SMART" id="SM00555"/>
    </source>
</evidence>
<dbReference type="GO" id="GO:1902716">
    <property type="term" value="C:cell cortex of growing cell tip"/>
    <property type="evidence" value="ECO:0007669"/>
    <property type="project" value="TreeGrafter"/>
</dbReference>
<feature type="region of interest" description="Disordered" evidence="3">
    <location>
        <begin position="1"/>
        <end position="23"/>
    </location>
</feature>
<reference evidence="5 6" key="1">
    <citation type="submission" date="2015-04" db="EMBL/GenBank/DDBJ databases">
        <title>Complete genome sequence of Schizopora paradoxa KUC8140, a cosmopolitan wood degrader in East Asia.</title>
        <authorList>
            <consortium name="DOE Joint Genome Institute"/>
            <person name="Min B."/>
            <person name="Park H."/>
            <person name="Jang Y."/>
            <person name="Kim J.-J."/>
            <person name="Kim K.H."/>
            <person name="Pangilinan J."/>
            <person name="Lipzen A."/>
            <person name="Riley R."/>
            <person name="Grigoriev I.V."/>
            <person name="Spatafora J.W."/>
            <person name="Choi I.-G."/>
        </authorList>
    </citation>
    <scope>NUCLEOTIDE SEQUENCE [LARGE SCALE GENOMIC DNA]</scope>
    <source>
        <strain evidence="5 6">KUC8140</strain>
    </source>
</reference>
<keyword evidence="6" id="KW-1185">Reference proteome</keyword>
<feature type="domain" description="GIT Spa2 homology (SHD)" evidence="4">
    <location>
        <begin position="126"/>
        <end position="156"/>
    </location>
</feature>
<keyword evidence="1" id="KW-0677">Repeat</keyword>
<feature type="domain" description="GIT Spa2 homology (SHD)" evidence="4">
    <location>
        <begin position="75"/>
        <end position="105"/>
    </location>
</feature>
<dbReference type="InterPro" id="IPR013724">
    <property type="entry name" value="GIT_SHD"/>
</dbReference>
<dbReference type="Pfam" id="PF08518">
    <property type="entry name" value="GIT_SHD"/>
    <property type="match status" value="2"/>
</dbReference>
<feature type="coiled-coil region" evidence="2">
    <location>
        <begin position="447"/>
        <end position="530"/>
    </location>
</feature>
<feature type="region of interest" description="Disordered" evidence="3">
    <location>
        <begin position="777"/>
        <end position="820"/>
    </location>
</feature>
<protein>
    <recommendedName>
        <fullName evidence="4">GIT Spa2 homology (SHD) domain-containing protein</fullName>
    </recommendedName>
</protein>
<evidence type="ECO:0000256" key="3">
    <source>
        <dbReference type="SAM" id="MobiDB-lite"/>
    </source>
</evidence>
<sequence>MKRNPSLARAPSPTNTTFSGISNYRAEPFKQLQKPRAPVLSLAESRAIARLHFEEISSYLDGHLANEPANARASARDKLTKLTKQQFQELSTDVYDELLRRKNNGTDLEVPFLPVREDFHPKRNQARQKLATLPTNKFKDLSGDVFFELGRRHPEFREPETLEQPSPGSAYDDMDVPSPDFPQSSRPKSASGNSSSGRRPSEDGYRRRPSEDMYGNRSEEGEYGATRRPSEDAYSISSRRKPSQDIVMNLRNEERRRPSPDIIGSNRRPSEDFDRDRDLTRKPSSSVSIMSDSTGNLANAQREMIVPTKSTIAEENIEVPYGQGTESDTGRSMRLPSTLERSPDDRTTTFGDTSEGDSPRVPLEVGGLNGLSARLRDRGADEDEDDEDEWSGQGKSGEEYYDKMSFGRASVASDRSLNLAPGARYSSSGNIGRLSKQAMGDDLESVRRDYEFKIATLQNRLASLERELENVEDREKRLRENAGSDTSKVGLLENQIKQLQEAEEESQVLILNLRREVSELKEESGRQQDLLMKRAEEDASEIASLRLRCQELDSLRGQGVNDVNSDTVDQLQSDLEGLVSELNDLSQRNDELMNAKDSDLAIIQNLDAQLKDYKRKYESAKTELRSLKATSQLFSQAPKMDSDQLPVSADGGILDIHLTAFLTSVDNLLTAGRSQSPRRVLSPMMAVVNAVTAIVDDLRNFERNYDRHDVDLDVIQNLLERAEATLSNLVAVANSHATSMGMAPVSLLDAAASHLSATVTEIGKTVLIRRASRIEQEQFRSSSGAHQRNASLSRRRDEQSPQPQSRPSMDQPRTDSLPRRVLSPLGISSAANNMDEDSVPQDNAEEAWSELKPYLEAQSETIVYAIQNVLSGVRSQTPASTLTENLTQIITIVSSIVAVCKDNLPPANPEEGMSIIRELSEHANKLSEVQSQPEMTKESRQVMAKSSFAIANAMKGLMKL</sequence>
<feature type="compositionally biased region" description="Basic and acidic residues" evidence="3">
    <location>
        <begin position="199"/>
        <end position="211"/>
    </location>
</feature>
<feature type="compositionally biased region" description="Polar residues" evidence="3">
    <location>
        <begin position="12"/>
        <end position="22"/>
    </location>
</feature>
<feature type="region of interest" description="Disordered" evidence="3">
    <location>
        <begin position="151"/>
        <end position="399"/>
    </location>
</feature>
<dbReference type="InterPro" id="IPR022018">
    <property type="entry name" value="GIT1_C"/>
</dbReference>
<dbReference type="STRING" id="27342.A0A0H2REM0"/>
<feature type="coiled-coil region" evidence="2">
    <location>
        <begin position="568"/>
        <end position="630"/>
    </location>
</feature>
<evidence type="ECO:0000256" key="1">
    <source>
        <dbReference type="ARBA" id="ARBA00022737"/>
    </source>
</evidence>